<proteinExistence type="predicted"/>
<gene>
    <name evidence="1" type="ORF">V5799_000249</name>
</gene>
<dbReference type="Proteomes" id="UP001321473">
    <property type="component" value="Unassembled WGS sequence"/>
</dbReference>
<dbReference type="AlphaFoldDB" id="A0AAQ4D3K9"/>
<dbReference type="EMBL" id="JARKHS020035630">
    <property type="protein sequence ID" value="KAK8757049.1"/>
    <property type="molecule type" value="Genomic_DNA"/>
</dbReference>
<sequence length="77" mass="8339">MKISSSSRSTLTTMMPQYATGMQGSSKTARQGSCLVRSFWRSTACSSRRATPRSSVTTSSARLMRTTMATLTSRSSC</sequence>
<name>A0AAQ4D3K9_AMBAM</name>
<keyword evidence="2" id="KW-1185">Reference proteome</keyword>
<organism evidence="1 2">
    <name type="scientific">Amblyomma americanum</name>
    <name type="common">Lone star tick</name>
    <dbReference type="NCBI Taxonomy" id="6943"/>
    <lineage>
        <taxon>Eukaryota</taxon>
        <taxon>Metazoa</taxon>
        <taxon>Ecdysozoa</taxon>
        <taxon>Arthropoda</taxon>
        <taxon>Chelicerata</taxon>
        <taxon>Arachnida</taxon>
        <taxon>Acari</taxon>
        <taxon>Parasitiformes</taxon>
        <taxon>Ixodida</taxon>
        <taxon>Ixodoidea</taxon>
        <taxon>Ixodidae</taxon>
        <taxon>Amblyomminae</taxon>
        <taxon>Amblyomma</taxon>
    </lineage>
</organism>
<accession>A0AAQ4D3K9</accession>
<protein>
    <submittedName>
        <fullName evidence="1">Uncharacterized protein</fullName>
    </submittedName>
</protein>
<comment type="caution">
    <text evidence="1">The sequence shown here is derived from an EMBL/GenBank/DDBJ whole genome shotgun (WGS) entry which is preliminary data.</text>
</comment>
<evidence type="ECO:0000313" key="2">
    <source>
        <dbReference type="Proteomes" id="UP001321473"/>
    </source>
</evidence>
<evidence type="ECO:0000313" key="1">
    <source>
        <dbReference type="EMBL" id="KAK8757049.1"/>
    </source>
</evidence>
<reference evidence="1 2" key="1">
    <citation type="journal article" date="2023" name="Arcadia Sci">
        <title>De novo assembly of a long-read Amblyomma americanum tick genome.</title>
        <authorList>
            <person name="Chou S."/>
            <person name="Poskanzer K.E."/>
            <person name="Rollins M."/>
            <person name="Thuy-Boun P.S."/>
        </authorList>
    </citation>
    <scope>NUCLEOTIDE SEQUENCE [LARGE SCALE GENOMIC DNA]</scope>
    <source>
        <strain evidence="1">F_SG_1</strain>
        <tissue evidence="1">Salivary glands</tissue>
    </source>
</reference>